<proteinExistence type="predicted"/>
<evidence type="ECO:0000313" key="4">
    <source>
        <dbReference type="Proteomes" id="UP001158576"/>
    </source>
</evidence>
<evidence type="ECO:0000256" key="1">
    <source>
        <dbReference type="SAM" id="Coils"/>
    </source>
</evidence>
<gene>
    <name evidence="3" type="ORF">OKIOD_LOCUS6694</name>
</gene>
<keyword evidence="4" id="KW-1185">Reference proteome</keyword>
<evidence type="ECO:0000313" key="3">
    <source>
        <dbReference type="EMBL" id="CAG5097580.1"/>
    </source>
</evidence>
<protein>
    <submittedName>
        <fullName evidence="3">Oidioi.mRNA.OKI2018_I69.XSR.g15136.t1.cds</fullName>
    </submittedName>
</protein>
<dbReference type="EMBL" id="OU015569">
    <property type="protein sequence ID" value="CAG5097580.1"/>
    <property type="molecule type" value="Genomic_DNA"/>
</dbReference>
<feature type="region of interest" description="Disordered" evidence="2">
    <location>
        <begin position="1"/>
        <end position="44"/>
    </location>
</feature>
<keyword evidence="1" id="KW-0175">Coiled coil</keyword>
<name>A0ABN7SBV8_OIKDI</name>
<feature type="compositionally biased region" description="Polar residues" evidence="2">
    <location>
        <begin position="268"/>
        <end position="279"/>
    </location>
</feature>
<feature type="compositionally biased region" description="Low complexity" evidence="2">
    <location>
        <begin position="8"/>
        <end position="22"/>
    </location>
</feature>
<organism evidence="3 4">
    <name type="scientific">Oikopleura dioica</name>
    <name type="common">Tunicate</name>
    <dbReference type="NCBI Taxonomy" id="34765"/>
    <lineage>
        <taxon>Eukaryota</taxon>
        <taxon>Metazoa</taxon>
        <taxon>Chordata</taxon>
        <taxon>Tunicata</taxon>
        <taxon>Appendicularia</taxon>
        <taxon>Copelata</taxon>
        <taxon>Oikopleuridae</taxon>
        <taxon>Oikopleura</taxon>
    </lineage>
</organism>
<evidence type="ECO:0000256" key="2">
    <source>
        <dbReference type="SAM" id="MobiDB-lite"/>
    </source>
</evidence>
<feature type="region of interest" description="Disordered" evidence="2">
    <location>
        <begin position="251"/>
        <end position="294"/>
    </location>
</feature>
<reference evidence="3 4" key="1">
    <citation type="submission" date="2021-04" db="EMBL/GenBank/DDBJ databases">
        <authorList>
            <person name="Bliznina A."/>
        </authorList>
    </citation>
    <scope>NUCLEOTIDE SEQUENCE [LARGE SCALE GENOMIC DNA]</scope>
</reference>
<accession>A0ABN7SBV8</accession>
<feature type="compositionally biased region" description="Basic and acidic residues" evidence="2">
    <location>
        <begin position="284"/>
        <end position="294"/>
    </location>
</feature>
<dbReference type="Proteomes" id="UP001158576">
    <property type="component" value="Chromosome XSR"/>
</dbReference>
<feature type="coiled-coil region" evidence="1">
    <location>
        <begin position="101"/>
        <end position="167"/>
    </location>
</feature>
<sequence>MPPPTTVPKSSKNSSQKSNKPPRVQASSPKIQEQDQKEKKKKRMSLVATMKEFGAKEPMMEEEQAADNVELPEAITFDEFRTMDILTDNGLREFCKKVADVRELEKAVAFLDEKNAALEKNIKAEKVALKLETDEFFLTENAIEKYEKKLEHSIERLEDSIETVESIRRLQTRLVKADSAVRVLTQTVKRSAQIETERILQIRNNGLVAMEAKEWTANLEDYLAYQKVIKGISMEKKPMTRNQMIVWLIEKSNSPSTEEPAKTIPPGEQNNNDSDQRAASSEIGKPEANAKKRR</sequence>